<dbReference type="InterPro" id="IPR023346">
    <property type="entry name" value="Lysozyme-like_dom_sf"/>
</dbReference>
<dbReference type="PATRIC" id="fig|907348.3.peg.199"/>
<dbReference type="AlphaFoldDB" id="H7EHD6"/>
<dbReference type="STRING" id="907348.TresaDRAFT_2742"/>
<dbReference type="SUPFAM" id="SSF53955">
    <property type="entry name" value="Lysozyme-like"/>
    <property type="match status" value="1"/>
</dbReference>
<dbReference type="PANTHER" id="PTHR37423:SF2">
    <property type="entry name" value="MEMBRANE-BOUND LYTIC MUREIN TRANSGLYCOSYLASE C"/>
    <property type="match status" value="1"/>
</dbReference>
<dbReference type="InterPro" id="IPR008258">
    <property type="entry name" value="Transglycosylase_SLT_dom_1"/>
</dbReference>
<protein>
    <submittedName>
        <fullName evidence="4">Lytic transglycosylase catalytic</fullName>
    </submittedName>
</protein>
<dbReference type="Proteomes" id="UP000003571">
    <property type="component" value="Unassembled WGS sequence"/>
</dbReference>
<dbReference type="Gene3D" id="1.10.530.10">
    <property type="match status" value="1"/>
</dbReference>
<dbReference type="OrthoDB" id="9815002at2"/>
<evidence type="ECO:0000313" key="4">
    <source>
        <dbReference type="EMBL" id="EIC02991.1"/>
    </source>
</evidence>
<dbReference type="EMBL" id="AGRW01000026">
    <property type="protein sequence ID" value="EIC02991.1"/>
    <property type="molecule type" value="Genomic_DNA"/>
</dbReference>
<dbReference type="Pfam" id="PF01464">
    <property type="entry name" value="SLT"/>
    <property type="match status" value="1"/>
</dbReference>
<accession>H7EHD6</accession>
<gene>
    <name evidence="4" type="ORF">TresaDRAFT_2742</name>
</gene>
<feature type="domain" description="Transglycosylase SLT" evidence="3">
    <location>
        <begin position="602"/>
        <end position="711"/>
    </location>
</feature>
<name>H7EHD6_9SPIR</name>
<dbReference type="PROSITE" id="PS51257">
    <property type="entry name" value="PROKAR_LIPOPROTEIN"/>
    <property type="match status" value="1"/>
</dbReference>
<comment type="caution">
    <text evidence="4">The sequence shown here is derived from an EMBL/GenBank/DDBJ whole genome shotgun (WGS) entry which is preliminary data.</text>
</comment>
<comment type="similarity">
    <text evidence="1">Belongs to the transglycosylase Slt family.</text>
</comment>
<dbReference type="RefSeq" id="WP_002701993.1">
    <property type="nucleotide sequence ID" value="NZ_AGRW01000026.1"/>
</dbReference>
<keyword evidence="2" id="KW-0732">Signal</keyword>
<proteinExistence type="inferred from homology"/>
<feature type="chain" id="PRO_5003608674" evidence="2">
    <location>
        <begin position="31"/>
        <end position="773"/>
    </location>
</feature>
<reference evidence="4 5" key="1">
    <citation type="submission" date="2011-09" db="EMBL/GenBank/DDBJ databases">
        <title>The draft genome of Treponema saccharophilum DSM 2985.</title>
        <authorList>
            <consortium name="US DOE Joint Genome Institute (JGI-PGF)"/>
            <person name="Lucas S."/>
            <person name="Copeland A."/>
            <person name="Lapidus A."/>
            <person name="Glavina del Rio T."/>
            <person name="Dalin E."/>
            <person name="Tice H."/>
            <person name="Bruce D."/>
            <person name="Goodwin L."/>
            <person name="Pitluck S."/>
            <person name="Peters L."/>
            <person name="Kyrpides N."/>
            <person name="Mavromatis K."/>
            <person name="Ivanova N."/>
            <person name="Markowitz V."/>
            <person name="Cheng J.-F."/>
            <person name="Hugenholtz P."/>
            <person name="Woyke T."/>
            <person name="Wu D."/>
            <person name="Gronow S."/>
            <person name="Wellnitz S."/>
            <person name="Brambilla E."/>
            <person name="Klenk H.-P."/>
            <person name="Eisen J.A."/>
        </authorList>
    </citation>
    <scope>NUCLEOTIDE SEQUENCE [LARGE SCALE GENOMIC DNA]</scope>
    <source>
        <strain evidence="4 5">DSM 2985</strain>
    </source>
</reference>
<sequence>MAKILLRKQKKNALLALAALFMMHAALSFASCGSGKADARNKSDEAFFAGLQAADEDEITKAITLLVQARDSKDTTPIIAKRSAETLVLLGNITQKNQAAQILAERFGDEQKLIAARELFRQEEFATILLLTDSISIKDAPNELVKIRLDSMLEKNDSRFDKEYFDWIVSRPMTAEHMQFYSKYIARKMDEFKEKQQEALEKFVVEFKQKIAEQNDGSEMDKSTIPETVGGLEIGKIDFSVTDEQMLIDLRANVFRKKYKEAYASAHGIIEMYERRRIDEHGLDADFTKFHLEIEEQVLSDIGKAALYGADNFGEAATILDSLALNLSEEKSFYAHFYAARIYEKTKKWKKAEDRYLAAMESAADEQKFDNALWYMLSSKMKNSKGEFMKSLGKFGKHIKNPEYFDDIFESLALTLLSDGDYQDFYDVWKNSGAHFSDGEAARFAYISGRLLEEKLAHDDSATADDAYRAVLEKNGDMYYKVCAIERLNITDEEELSRILLRPSPAGTESEPAGKADALLDGYAEFGFPQRVYAEWLLNRDSLSVKSSMNASRFLFNCGLHAPEYDTQSLRIASRTVAALDGGFTKEMMELVYPRFFSGEIAEACAENKIEQRLLFALVRTESFFDSSITSVAGATGLTQLMESTAGDEARKLKLGDDYDILDPKTNLRMGAHYLASLISRVDGNIPVLALFAYNGGLTNVRKWIKSSKKSWAKLKKLSHEPAGISMDLFLETVPFSETRGYGRKLVAAAAMYGWIYEGRNPGDTVREILYAQ</sequence>
<dbReference type="eggNOG" id="COG0741">
    <property type="taxonomic scope" value="Bacteria"/>
</dbReference>
<dbReference type="CDD" id="cd13401">
    <property type="entry name" value="Slt70-like"/>
    <property type="match status" value="1"/>
</dbReference>
<evidence type="ECO:0000259" key="3">
    <source>
        <dbReference type="Pfam" id="PF01464"/>
    </source>
</evidence>
<dbReference type="PANTHER" id="PTHR37423">
    <property type="entry name" value="SOLUBLE LYTIC MUREIN TRANSGLYCOSYLASE-RELATED"/>
    <property type="match status" value="1"/>
</dbReference>
<keyword evidence="5" id="KW-1185">Reference proteome</keyword>
<evidence type="ECO:0000256" key="2">
    <source>
        <dbReference type="SAM" id="SignalP"/>
    </source>
</evidence>
<evidence type="ECO:0000256" key="1">
    <source>
        <dbReference type="ARBA" id="ARBA00007734"/>
    </source>
</evidence>
<evidence type="ECO:0000313" key="5">
    <source>
        <dbReference type="Proteomes" id="UP000003571"/>
    </source>
</evidence>
<organism evidence="4 5">
    <name type="scientific">Treponema saccharophilum DSM 2985</name>
    <dbReference type="NCBI Taxonomy" id="907348"/>
    <lineage>
        <taxon>Bacteria</taxon>
        <taxon>Pseudomonadati</taxon>
        <taxon>Spirochaetota</taxon>
        <taxon>Spirochaetia</taxon>
        <taxon>Spirochaetales</taxon>
        <taxon>Treponemataceae</taxon>
        <taxon>Treponema</taxon>
    </lineage>
</organism>
<dbReference type="NCBIfam" id="NF047373">
    <property type="entry name" value="BB0259_flg_lyt"/>
    <property type="match status" value="1"/>
</dbReference>
<feature type="signal peptide" evidence="2">
    <location>
        <begin position="1"/>
        <end position="30"/>
    </location>
</feature>